<dbReference type="SMART" id="SM00341">
    <property type="entry name" value="HRDC"/>
    <property type="match status" value="1"/>
</dbReference>
<organism evidence="8 9">
    <name type="scientific">Magnetovibrio blakemorei</name>
    <dbReference type="NCBI Taxonomy" id="28181"/>
    <lineage>
        <taxon>Bacteria</taxon>
        <taxon>Pseudomonadati</taxon>
        <taxon>Pseudomonadota</taxon>
        <taxon>Alphaproteobacteria</taxon>
        <taxon>Rhodospirillales</taxon>
        <taxon>Magnetovibrionaceae</taxon>
        <taxon>Magnetovibrio</taxon>
    </lineage>
</organism>
<dbReference type="InterPro" id="IPR051086">
    <property type="entry name" value="RNase_D-like"/>
</dbReference>
<dbReference type="PROSITE" id="PS50967">
    <property type="entry name" value="HRDC"/>
    <property type="match status" value="1"/>
</dbReference>
<keyword evidence="5 6" id="KW-0269">Exonuclease</keyword>
<dbReference type="PANTHER" id="PTHR47649">
    <property type="entry name" value="RIBONUCLEASE D"/>
    <property type="match status" value="1"/>
</dbReference>
<evidence type="ECO:0000256" key="1">
    <source>
        <dbReference type="ARBA" id="ARBA00022490"/>
    </source>
</evidence>
<dbReference type="SUPFAM" id="SSF53098">
    <property type="entry name" value="Ribonuclease H-like"/>
    <property type="match status" value="1"/>
</dbReference>
<dbReference type="Pfam" id="PF00570">
    <property type="entry name" value="HRDC"/>
    <property type="match status" value="1"/>
</dbReference>
<dbReference type="EC" id="3.1.13.5" evidence="6"/>
<dbReference type="GO" id="GO:0033890">
    <property type="term" value="F:ribonuclease D activity"/>
    <property type="evidence" value="ECO:0007669"/>
    <property type="project" value="UniProtKB-UniRule"/>
</dbReference>
<proteinExistence type="inferred from homology"/>
<comment type="function">
    <text evidence="6">Exonuclease involved in the 3' processing of various precursor tRNAs. Initiates hydrolysis at the 3'-terminus of an RNA molecule and releases 5'-mononucleotides.</text>
</comment>
<comment type="subcellular location">
    <subcellularLocation>
        <location evidence="6">Cytoplasm</location>
    </subcellularLocation>
</comment>
<dbReference type="OrthoDB" id="9800549at2"/>
<dbReference type="PANTHER" id="PTHR47649:SF1">
    <property type="entry name" value="RIBONUCLEASE D"/>
    <property type="match status" value="1"/>
</dbReference>
<dbReference type="InterPro" id="IPR002562">
    <property type="entry name" value="3'-5'_exonuclease_dom"/>
</dbReference>
<accession>A0A1E5Q5N1</accession>
<comment type="cofactor">
    <cofactor evidence="6">
        <name>a divalent metal cation</name>
        <dbReference type="ChEBI" id="CHEBI:60240"/>
    </cofactor>
</comment>
<evidence type="ECO:0000256" key="4">
    <source>
        <dbReference type="ARBA" id="ARBA00022801"/>
    </source>
</evidence>
<evidence type="ECO:0000256" key="3">
    <source>
        <dbReference type="ARBA" id="ARBA00022722"/>
    </source>
</evidence>
<dbReference type="InterPro" id="IPR044876">
    <property type="entry name" value="HRDC_dom_sf"/>
</dbReference>
<dbReference type="InterPro" id="IPR006292">
    <property type="entry name" value="RNase_D"/>
</dbReference>
<dbReference type="Pfam" id="PF01612">
    <property type="entry name" value="DNA_pol_A_exo1"/>
    <property type="match status" value="1"/>
</dbReference>
<dbReference type="InterPro" id="IPR012337">
    <property type="entry name" value="RNaseH-like_sf"/>
</dbReference>
<protein>
    <recommendedName>
        <fullName evidence="6">Ribonuclease D</fullName>
        <shortName evidence="6">RNase D</shortName>
        <ecNumber evidence="6">3.1.13.5</ecNumber>
    </recommendedName>
</protein>
<comment type="catalytic activity">
    <reaction evidence="6">
        <text>Exonucleolytic cleavage that removes extra residues from the 3'-terminus of tRNA to produce 5'-mononucleotides.</text>
        <dbReference type="EC" id="3.1.13.5"/>
    </reaction>
</comment>
<keyword evidence="9" id="KW-1185">Reference proteome</keyword>
<evidence type="ECO:0000256" key="5">
    <source>
        <dbReference type="ARBA" id="ARBA00022839"/>
    </source>
</evidence>
<reference evidence="9" key="1">
    <citation type="submission" date="2016-07" db="EMBL/GenBank/DDBJ databases">
        <authorList>
            <person name="Florea S."/>
            <person name="Webb J.S."/>
            <person name="Jaromczyk J."/>
            <person name="Schardl C.L."/>
        </authorList>
    </citation>
    <scope>NUCLEOTIDE SEQUENCE [LARGE SCALE GENOMIC DNA]</scope>
    <source>
        <strain evidence="9">MV-1</strain>
    </source>
</reference>
<comment type="similarity">
    <text evidence="6">Belongs to the RNase D family.</text>
</comment>
<keyword evidence="3 6" id="KW-0540">Nuclease</keyword>
<dbReference type="Proteomes" id="UP000095347">
    <property type="component" value="Unassembled WGS sequence"/>
</dbReference>
<sequence length="387" mass="42981">MITITKTNELVEFCQSVKGTPFVTVDTEFMRESTYWPQLCLVQVAGPDDAVAIDALAPGIDLAPLFDLMDAPETLKVFHAARQDVEIFYHLMGHIPAPLFDTQVAAMVCGFGDQVGYENLIAKLTKARVDKSSRFTDWSRRPLSDKQIAYALSDVTHLRDAYRKLSKELQENGRSSWLESEMQILTSVSTYEGNPDLAYKRIKARNPKPRVAAVLKELAAWREREAQRRDMPRNRILRDDALMEIAHHAPKTANDLARTRGLGDRMANGPGGVEILKAVERGLAIPESDLPKQVKELELPSGIGPVSDLLKVFLKMICEETGVAQKLIANSSDIDHIAAFGKDAKVDAMSGWRYEMFGEAAVKLRSGEMGLAIKNKKVILLENTSGD</sequence>
<keyword evidence="1 6" id="KW-0963">Cytoplasm</keyword>
<dbReference type="InterPro" id="IPR010997">
    <property type="entry name" value="HRDC-like_sf"/>
</dbReference>
<dbReference type="Gene3D" id="1.10.150.80">
    <property type="entry name" value="HRDC domain"/>
    <property type="match status" value="1"/>
</dbReference>
<dbReference type="InterPro" id="IPR036397">
    <property type="entry name" value="RNaseH_sf"/>
</dbReference>
<dbReference type="GO" id="GO:0000166">
    <property type="term" value="F:nucleotide binding"/>
    <property type="evidence" value="ECO:0007669"/>
    <property type="project" value="InterPro"/>
</dbReference>
<dbReference type="HAMAP" id="MF_01899">
    <property type="entry name" value="RNase_D"/>
    <property type="match status" value="1"/>
</dbReference>
<evidence type="ECO:0000313" key="9">
    <source>
        <dbReference type="Proteomes" id="UP000095347"/>
    </source>
</evidence>
<dbReference type="AlphaFoldDB" id="A0A1E5Q5N1"/>
<dbReference type="SMART" id="SM00474">
    <property type="entry name" value="35EXOc"/>
    <property type="match status" value="1"/>
</dbReference>
<gene>
    <name evidence="6" type="primary">rnd</name>
    <name evidence="8" type="ORF">BEN30_14025</name>
</gene>
<keyword evidence="4 6" id="KW-0378">Hydrolase</keyword>
<evidence type="ECO:0000256" key="6">
    <source>
        <dbReference type="HAMAP-Rule" id="MF_01899"/>
    </source>
</evidence>
<dbReference type="GO" id="GO:0042780">
    <property type="term" value="P:tRNA 3'-end processing"/>
    <property type="evidence" value="ECO:0007669"/>
    <property type="project" value="UniProtKB-UniRule"/>
</dbReference>
<dbReference type="NCBIfam" id="TIGR01388">
    <property type="entry name" value="rnd"/>
    <property type="match status" value="1"/>
</dbReference>
<keyword evidence="2 6" id="KW-0819">tRNA processing</keyword>
<name>A0A1E5Q5N1_9PROT</name>
<dbReference type="STRING" id="28181.BEN30_14025"/>
<dbReference type="GO" id="GO:0003676">
    <property type="term" value="F:nucleic acid binding"/>
    <property type="evidence" value="ECO:0007669"/>
    <property type="project" value="InterPro"/>
</dbReference>
<dbReference type="GO" id="GO:0008408">
    <property type="term" value="F:3'-5' exonuclease activity"/>
    <property type="evidence" value="ECO:0007669"/>
    <property type="project" value="InterPro"/>
</dbReference>
<dbReference type="GO" id="GO:0005737">
    <property type="term" value="C:cytoplasm"/>
    <property type="evidence" value="ECO:0007669"/>
    <property type="project" value="UniProtKB-SubCell"/>
</dbReference>
<dbReference type="SUPFAM" id="SSF47819">
    <property type="entry name" value="HRDC-like"/>
    <property type="match status" value="2"/>
</dbReference>
<evidence type="ECO:0000256" key="2">
    <source>
        <dbReference type="ARBA" id="ARBA00022694"/>
    </source>
</evidence>
<dbReference type="CDD" id="cd06142">
    <property type="entry name" value="RNaseD_exo"/>
    <property type="match status" value="1"/>
</dbReference>
<evidence type="ECO:0000259" key="7">
    <source>
        <dbReference type="PROSITE" id="PS50967"/>
    </source>
</evidence>
<feature type="domain" description="HRDC" evidence="7">
    <location>
        <begin position="208"/>
        <end position="289"/>
    </location>
</feature>
<evidence type="ECO:0000313" key="8">
    <source>
        <dbReference type="EMBL" id="OEJ65570.1"/>
    </source>
</evidence>
<dbReference type="InterPro" id="IPR002121">
    <property type="entry name" value="HRDC_dom"/>
</dbReference>
<comment type="caution">
    <text evidence="8">The sequence shown here is derived from an EMBL/GenBank/DDBJ whole genome shotgun (WGS) entry which is preliminary data.</text>
</comment>
<dbReference type="EMBL" id="MCGG01000048">
    <property type="protein sequence ID" value="OEJ65570.1"/>
    <property type="molecule type" value="Genomic_DNA"/>
</dbReference>
<dbReference type="Gene3D" id="3.30.420.10">
    <property type="entry name" value="Ribonuclease H-like superfamily/Ribonuclease H"/>
    <property type="match status" value="1"/>
</dbReference>
<dbReference type="RefSeq" id="WP_069958698.1">
    <property type="nucleotide sequence ID" value="NZ_MCGG01000048.1"/>
</dbReference>